<dbReference type="SUPFAM" id="SSF52058">
    <property type="entry name" value="L domain-like"/>
    <property type="match status" value="1"/>
</dbReference>
<proteinExistence type="predicted"/>
<evidence type="ECO:0000256" key="3">
    <source>
        <dbReference type="ARBA" id="ARBA00022737"/>
    </source>
</evidence>
<name>A0A8S1ETL6_9PELO</name>
<keyword evidence="6" id="KW-1185">Reference proteome</keyword>
<evidence type="ECO:0000256" key="1">
    <source>
        <dbReference type="ARBA" id="ARBA00022614"/>
    </source>
</evidence>
<dbReference type="SMART" id="SM00369">
    <property type="entry name" value="LRR_TYP"/>
    <property type="match status" value="2"/>
</dbReference>
<dbReference type="Gene3D" id="3.80.10.10">
    <property type="entry name" value="Ribonuclease Inhibitor"/>
    <property type="match status" value="2"/>
</dbReference>
<dbReference type="PANTHER" id="PTHR24373">
    <property type="entry name" value="SLIT RELATED LEUCINE-RICH REPEAT NEURONAL PROTEIN"/>
    <property type="match status" value="1"/>
</dbReference>
<dbReference type="Pfam" id="PF13855">
    <property type="entry name" value="LRR_8"/>
    <property type="match status" value="1"/>
</dbReference>
<dbReference type="Proteomes" id="UP000494206">
    <property type="component" value="Unassembled WGS sequence"/>
</dbReference>
<protein>
    <submittedName>
        <fullName evidence="5">Uncharacterized protein</fullName>
    </submittedName>
</protein>
<dbReference type="InterPro" id="IPR003591">
    <property type="entry name" value="Leu-rich_rpt_typical-subtyp"/>
</dbReference>
<evidence type="ECO:0000256" key="4">
    <source>
        <dbReference type="SAM" id="SignalP"/>
    </source>
</evidence>
<dbReference type="OrthoDB" id="676979at2759"/>
<evidence type="ECO:0000313" key="6">
    <source>
        <dbReference type="Proteomes" id="UP000494206"/>
    </source>
</evidence>
<dbReference type="PANTHER" id="PTHR24373:SF275">
    <property type="entry name" value="TIR DOMAIN-CONTAINING PROTEIN"/>
    <property type="match status" value="1"/>
</dbReference>
<keyword evidence="3" id="KW-0677">Repeat</keyword>
<dbReference type="AlphaFoldDB" id="A0A8S1ETL6"/>
<dbReference type="PROSITE" id="PS51450">
    <property type="entry name" value="LRR"/>
    <property type="match status" value="1"/>
</dbReference>
<evidence type="ECO:0000256" key="2">
    <source>
        <dbReference type="ARBA" id="ARBA00022729"/>
    </source>
</evidence>
<accession>A0A8S1ETL6</accession>
<gene>
    <name evidence="5" type="ORF">CBOVIS_LOCUS7557</name>
</gene>
<organism evidence="5 6">
    <name type="scientific">Caenorhabditis bovis</name>
    <dbReference type="NCBI Taxonomy" id="2654633"/>
    <lineage>
        <taxon>Eukaryota</taxon>
        <taxon>Metazoa</taxon>
        <taxon>Ecdysozoa</taxon>
        <taxon>Nematoda</taxon>
        <taxon>Chromadorea</taxon>
        <taxon>Rhabditida</taxon>
        <taxon>Rhabditina</taxon>
        <taxon>Rhabditomorpha</taxon>
        <taxon>Rhabditoidea</taxon>
        <taxon>Rhabditidae</taxon>
        <taxon>Peloderinae</taxon>
        <taxon>Caenorhabditis</taxon>
    </lineage>
</organism>
<keyword evidence="2 4" id="KW-0732">Signal</keyword>
<keyword evidence="1" id="KW-0433">Leucine-rich repeat</keyword>
<sequence length="617" mass="70346">MNRRLLLLVIIFIDFRDASNPVVFCDDSYGKFNANDGRFYVTNYEFPIMSTVKLVNAGRRDFSIPKQLHPCYSLSSGNNYINQLFDIYNFGEFATTVCRRRCAHFVEIQKPECGERRPPPTWKVGDDISPSRKINCSNWDLPLTAKGKQDGIFLSTTFATLDVFMRKLVDPPYGLDNKTKKYFETLPIQGLQIVPELPKKPSAKVLSSLYAEMKEMIERHPEIGHLALGNPKTRYSSIDQIDRPRLNPADDLYEIMGQLENLETIVFARMALGDMSKMPKTVINSLKGVTFYDVEFDNVPEFLKMAKTQFLEFETSLTDSTNIDVLNELVDLEHFQLKNSQITTIKAPFLAKSRKLISLTLQCNMISNIEAYAFDHLVELKYLNLAGNRLITLPDNIFAKLTNLLVYDVKAIDSNSSIIKCFNQISIDCGVNSPPAENTILESVPILPNPEKIQGLDIRGQTNFLSADKLALTDFKNVEVLNIGNLGLQNVNEYGIEELCNLYDLNLIDNPLNDDDWIGEKVFVNVNLSKLRLSKISYISNPLIAFMRTSEAIMYDTFKFLYEATVYRTNEHCGKEKVMMATTFGYKIQDLSCEEDVEQAIKEIRVMEHTKMDTECE</sequence>
<feature type="signal peptide" evidence="4">
    <location>
        <begin position="1"/>
        <end position="18"/>
    </location>
</feature>
<dbReference type="InterPro" id="IPR001611">
    <property type="entry name" value="Leu-rich_rpt"/>
</dbReference>
<reference evidence="5 6" key="1">
    <citation type="submission" date="2020-04" db="EMBL/GenBank/DDBJ databases">
        <authorList>
            <person name="Laetsch R D."/>
            <person name="Stevens L."/>
            <person name="Kumar S."/>
            <person name="Blaxter L. M."/>
        </authorList>
    </citation>
    <scope>NUCLEOTIDE SEQUENCE [LARGE SCALE GENOMIC DNA]</scope>
</reference>
<feature type="chain" id="PRO_5035794164" evidence="4">
    <location>
        <begin position="19"/>
        <end position="617"/>
    </location>
</feature>
<dbReference type="EMBL" id="CADEPM010000004">
    <property type="protein sequence ID" value="CAB3405349.1"/>
    <property type="molecule type" value="Genomic_DNA"/>
</dbReference>
<dbReference type="InterPro" id="IPR050328">
    <property type="entry name" value="Dev_Immune_Receptor"/>
</dbReference>
<comment type="caution">
    <text evidence="5">The sequence shown here is derived from an EMBL/GenBank/DDBJ whole genome shotgun (WGS) entry which is preliminary data.</text>
</comment>
<evidence type="ECO:0000313" key="5">
    <source>
        <dbReference type="EMBL" id="CAB3405349.1"/>
    </source>
</evidence>
<dbReference type="InterPro" id="IPR032675">
    <property type="entry name" value="LRR_dom_sf"/>
</dbReference>